<reference evidence="6 8" key="1">
    <citation type="submission" date="2021-03" db="EMBL/GenBank/DDBJ databases">
        <title>Draft genome and methylome analysis of Thiotrix fructosivoruns ATCC 49748.</title>
        <authorList>
            <person name="Fomenkov A."/>
            <person name="Grabovich M.Y."/>
            <person name="Roberts R.J."/>
        </authorList>
    </citation>
    <scope>NUCLEOTIDE SEQUENCE [LARGE SCALE GENOMIC DNA]</scope>
    <source>
        <strain evidence="6 8">ATCC 49748</strain>
    </source>
</reference>
<dbReference type="EMBL" id="CP072748">
    <property type="protein sequence ID" value="QTX10362.1"/>
    <property type="molecule type" value="Genomic_DNA"/>
</dbReference>
<dbReference type="RefSeq" id="WP_207251732.1">
    <property type="nucleotide sequence ID" value="NZ_JAFMPM010000007.1"/>
</dbReference>
<dbReference type="PANTHER" id="PTHR43649:SF34">
    <property type="entry name" value="ABC TRANSPORTER PERIPLASMIC-BINDING PROTEIN YCJN-RELATED"/>
    <property type="match status" value="1"/>
</dbReference>
<protein>
    <submittedName>
        <fullName evidence="7">ABC transporter substrate-binding protein</fullName>
    </submittedName>
</protein>
<evidence type="ECO:0000256" key="1">
    <source>
        <dbReference type="ARBA" id="ARBA00004418"/>
    </source>
</evidence>
<evidence type="ECO:0000313" key="8">
    <source>
        <dbReference type="Proteomes" id="UP000664466"/>
    </source>
</evidence>
<keyword evidence="3" id="KW-0813">Transport</keyword>
<gene>
    <name evidence="7" type="ORF">J1836_017545</name>
    <name evidence="6" type="ORF">J1836_13915</name>
</gene>
<keyword evidence="8" id="KW-1185">Reference proteome</keyword>
<dbReference type="SUPFAM" id="SSF53850">
    <property type="entry name" value="Periplasmic binding protein-like II"/>
    <property type="match status" value="1"/>
</dbReference>
<reference evidence="7" key="2">
    <citation type="submission" date="2021-04" db="EMBL/GenBank/DDBJ databases">
        <title>Complete Genome and methylome analysis of Thiothrix fructosivorans ATCC 49748.</title>
        <authorList>
            <person name="Fomenkov A."/>
            <person name="Sun L."/>
            <person name="Vincze T."/>
            <person name="Grabovich M.Y."/>
            <person name="Roberts R.J."/>
        </authorList>
    </citation>
    <scope>NUCLEOTIDE SEQUENCE</scope>
    <source>
        <strain evidence="7">ATCC 49748</strain>
    </source>
</reference>
<evidence type="ECO:0000313" key="6">
    <source>
        <dbReference type="EMBL" id="MBO0614002.1"/>
    </source>
</evidence>
<dbReference type="Proteomes" id="UP000664466">
    <property type="component" value="Unassembled WGS sequence"/>
</dbReference>
<sequence length="428" mass="46323">MKKSVKKAGLNKAVLLGAVMSALLASSAYAAEINFVSGAVGKDIEIFKELVKPWEKDTGNTVKIVPMPSSTTDQFAQYRLWLSAGNTDVDVYQTDVIWAPQLADQFLDLTEAAKDVVKDHFPSIIESQTADGKLVALPLFTDAPALYYRKDLLEKYGASVPKTWEELTATAKKIQEAERAAGSKDLWGFVFQGNAYEGLTCDALEWVKSFGGGQIVEADGTISVNNPKAVAALDLAKSWVGGISPAGVLSYGEEESRGIWQTGNAVFMRNWPYAYALGNGDDSKVKDKFDVTTLPSGGDNGKSAATLGGWNVAVSKYSKNPDVAISLAKFLTSKETQKQRALKGSQLPTIVSLYDDADIKAQQPIIPRWKDVFMQAVPRPSAPTKVKYNEVSSKFWSAVHSTLSGKGTAAENLEVLEADLTEMKGKGW</sequence>
<evidence type="ECO:0000313" key="7">
    <source>
        <dbReference type="EMBL" id="QTX10362.1"/>
    </source>
</evidence>
<evidence type="ECO:0000256" key="2">
    <source>
        <dbReference type="ARBA" id="ARBA00008520"/>
    </source>
</evidence>
<organism evidence="7">
    <name type="scientific">Thiothrix fructosivorans</name>
    <dbReference type="NCBI Taxonomy" id="111770"/>
    <lineage>
        <taxon>Bacteria</taxon>
        <taxon>Pseudomonadati</taxon>
        <taxon>Pseudomonadota</taxon>
        <taxon>Gammaproteobacteria</taxon>
        <taxon>Thiotrichales</taxon>
        <taxon>Thiotrichaceae</taxon>
        <taxon>Thiothrix</taxon>
    </lineage>
</organism>
<feature type="signal peptide" evidence="5">
    <location>
        <begin position="1"/>
        <end position="30"/>
    </location>
</feature>
<dbReference type="InterPro" id="IPR050490">
    <property type="entry name" value="Bact_solute-bd_prot1"/>
</dbReference>
<feature type="chain" id="PRO_5032530071" evidence="5">
    <location>
        <begin position="31"/>
        <end position="428"/>
    </location>
</feature>
<keyword evidence="4 5" id="KW-0732">Signal</keyword>
<dbReference type="InterPro" id="IPR006059">
    <property type="entry name" value="SBP"/>
</dbReference>
<dbReference type="EMBL" id="JAFMPM010000007">
    <property type="protein sequence ID" value="MBO0614002.1"/>
    <property type="molecule type" value="Genomic_DNA"/>
</dbReference>
<dbReference type="GO" id="GO:0042597">
    <property type="term" value="C:periplasmic space"/>
    <property type="evidence" value="ECO:0007669"/>
    <property type="project" value="UniProtKB-SubCell"/>
</dbReference>
<comment type="similarity">
    <text evidence="2">Belongs to the bacterial solute-binding protein 1 family.</text>
</comment>
<dbReference type="PANTHER" id="PTHR43649">
    <property type="entry name" value="ARABINOSE-BINDING PROTEIN-RELATED"/>
    <property type="match status" value="1"/>
</dbReference>
<dbReference type="Gene3D" id="3.40.190.10">
    <property type="entry name" value="Periplasmic binding protein-like II"/>
    <property type="match status" value="2"/>
</dbReference>
<evidence type="ECO:0000256" key="4">
    <source>
        <dbReference type="ARBA" id="ARBA00022729"/>
    </source>
</evidence>
<comment type="subcellular location">
    <subcellularLocation>
        <location evidence="1">Periplasm</location>
    </subcellularLocation>
</comment>
<dbReference type="Pfam" id="PF01547">
    <property type="entry name" value="SBP_bac_1"/>
    <property type="match status" value="1"/>
</dbReference>
<proteinExistence type="inferred from homology"/>
<name>A0A8B0SN70_9GAMM</name>
<dbReference type="AlphaFoldDB" id="A0A8B0SN70"/>
<evidence type="ECO:0000256" key="5">
    <source>
        <dbReference type="SAM" id="SignalP"/>
    </source>
</evidence>
<dbReference type="CDD" id="cd14750">
    <property type="entry name" value="PBP2_TMBP"/>
    <property type="match status" value="1"/>
</dbReference>
<evidence type="ECO:0000256" key="3">
    <source>
        <dbReference type="ARBA" id="ARBA00022448"/>
    </source>
</evidence>
<accession>A0A8B0SN70</accession>